<dbReference type="Proteomes" id="UP000238348">
    <property type="component" value="Chromosome"/>
</dbReference>
<dbReference type="InterPro" id="IPR054211">
    <property type="entry name" value="DUF6918"/>
</dbReference>
<sequence>MGLSETLLDESKKSQVVADCCKLVDEEVASKGGLSGLAVKAGYKAVKGIKPGFIGQVVEKLLPEFAHKLDPLWNEATQSGNPSSFLNSNRSRVADALLSITDEKAKSSTSGVVRSTYDTLRGSAKKNVEEAVPRLAQLIQKYAA</sequence>
<evidence type="ECO:0000313" key="2">
    <source>
        <dbReference type="Proteomes" id="UP000238348"/>
    </source>
</evidence>
<gene>
    <name evidence="1" type="ORF">SOCE26_009210</name>
</gene>
<name>A0A2L0EJS9_SORCE</name>
<dbReference type="AlphaFoldDB" id="A0A2L0EJS9"/>
<accession>A0A2L0EJS9</accession>
<reference evidence="1 2" key="1">
    <citation type="submission" date="2015-09" db="EMBL/GenBank/DDBJ databases">
        <title>Sorangium comparison.</title>
        <authorList>
            <person name="Zaburannyi N."/>
            <person name="Bunk B."/>
            <person name="Overmann J."/>
            <person name="Mueller R."/>
        </authorList>
    </citation>
    <scope>NUCLEOTIDE SEQUENCE [LARGE SCALE GENOMIC DNA]</scope>
    <source>
        <strain evidence="1 2">So ce26</strain>
    </source>
</reference>
<proteinExistence type="predicted"/>
<protein>
    <submittedName>
        <fullName evidence="1">Uncharacterized protein</fullName>
    </submittedName>
</protein>
<dbReference type="RefSeq" id="WP_104977483.1">
    <property type="nucleotide sequence ID" value="NZ_CP012673.1"/>
</dbReference>
<dbReference type="OrthoDB" id="530636at2"/>
<organism evidence="1 2">
    <name type="scientific">Sorangium cellulosum</name>
    <name type="common">Polyangium cellulosum</name>
    <dbReference type="NCBI Taxonomy" id="56"/>
    <lineage>
        <taxon>Bacteria</taxon>
        <taxon>Pseudomonadati</taxon>
        <taxon>Myxococcota</taxon>
        <taxon>Polyangia</taxon>
        <taxon>Polyangiales</taxon>
        <taxon>Polyangiaceae</taxon>
        <taxon>Sorangium</taxon>
    </lineage>
</organism>
<dbReference type="EMBL" id="CP012673">
    <property type="protein sequence ID" value="AUX39528.1"/>
    <property type="molecule type" value="Genomic_DNA"/>
</dbReference>
<dbReference type="Pfam" id="PF21893">
    <property type="entry name" value="DUF6918"/>
    <property type="match status" value="1"/>
</dbReference>
<evidence type="ECO:0000313" key="1">
    <source>
        <dbReference type="EMBL" id="AUX39528.1"/>
    </source>
</evidence>